<dbReference type="GO" id="GO:0046872">
    <property type="term" value="F:metal ion binding"/>
    <property type="evidence" value="ECO:0007669"/>
    <property type="project" value="UniProtKB-KW"/>
</dbReference>
<accession>A0AAN6PWC4</accession>
<dbReference type="SUPFAM" id="SSF48056">
    <property type="entry name" value="Di-copper centre-containing domain"/>
    <property type="match status" value="1"/>
</dbReference>
<protein>
    <submittedName>
        <fullName evidence="4">Tyrosinase-like protein</fullName>
    </submittedName>
</protein>
<dbReference type="PANTHER" id="PTHR11474">
    <property type="entry name" value="TYROSINASE FAMILY MEMBER"/>
    <property type="match status" value="1"/>
</dbReference>
<sequence length="381" mass="41528">MKLSASITLAVAIKAASARFNLPSFEQKAIDSGLALSGLSAVALANSAAKFDKSCNIGNVKIRREWRTLLKAKRRSFIRAVQCVQNTPSILDPAVLGSKSLFDDFVFLHLLQTPTIHFTGNFLIWHRWYIHQYELKLNACGYNGALPYWEWGFDVDNPRASPVFDGSDTSMGSDGEFVPGGPVEIQVPGNPPSRVVLAKGTGGGCVFSGPFKNMTVHLGPITQPDPTQDNARCLKRDLNADAARRFASFRNTTDLIVNSPTIEIFRTTMEADPGYVPNSIGVHGGGHFTISGDPGSDAFISPGDPVFYLHHAQIDRIYWIWQMLDFDNRQGVFGTNTLLNLPPSANTTVDDPIDLGPIAGPVKIKTLMNTVGGTPLCYVYL</sequence>
<dbReference type="EMBL" id="MU863652">
    <property type="protein sequence ID" value="KAK4099174.1"/>
    <property type="molecule type" value="Genomic_DNA"/>
</dbReference>
<dbReference type="InterPro" id="IPR008922">
    <property type="entry name" value="Di-copper_centre_dom_sf"/>
</dbReference>
<dbReference type="Proteomes" id="UP001305647">
    <property type="component" value="Unassembled WGS sequence"/>
</dbReference>
<dbReference type="InterPro" id="IPR050316">
    <property type="entry name" value="Tyrosinase/Hemocyanin"/>
</dbReference>
<keyword evidence="5" id="KW-1185">Reference proteome</keyword>
<comment type="caution">
    <text evidence="4">The sequence shown here is derived from an EMBL/GenBank/DDBJ whole genome shotgun (WGS) entry which is preliminary data.</text>
</comment>
<evidence type="ECO:0000259" key="3">
    <source>
        <dbReference type="PROSITE" id="PS00498"/>
    </source>
</evidence>
<keyword evidence="2" id="KW-0560">Oxidoreductase</keyword>
<dbReference type="Pfam" id="PF00264">
    <property type="entry name" value="Tyrosinase"/>
    <property type="match status" value="1"/>
</dbReference>
<dbReference type="PANTHER" id="PTHR11474:SF125">
    <property type="entry name" value="N-ACETYL-6-HYDROXYTRYPTOPHAN OXIDASE IVOB-RELATED"/>
    <property type="match status" value="1"/>
</dbReference>
<dbReference type="GO" id="GO:0016491">
    <property type="term" value="F:oxidoreductase activity"/>
    <property type="evidence" value="ECO:0007669"/>
    <property type="project" value="UniProtKB-KW"/>
</dbReference>
<reference evidence="4" key="1">
    <citation type="journal article" date="2023" name="Mol. Phylogenet. Evol.">
        <title>Genome-scale phylogeny and comparative genomics of the fungal order Sordariales.</title>
        <authorList>
            <person name="Hensen N."/>
            <person name="Bonometti L."/>
            <person name="Westerberg I."/>
            <person name="Brannstrom I.O."/>
            <person name="Guillou S."/>
            <person name="Cros-Aarteil S."/>
            <person name="Calhoun S."/>
            <person name="Haridas S."/>
            <person name="Kuo A."/>
            <person name="Mondo S."/>
            <person name="Pangilinan J."/>
            <person name="Riley R."/>
            <person name="LaButti K."/>
            <person name="Andreopoulos B."/>
            <person name="Lipzen A."/>
            <person name="Chen C."/>
            <person name="Yan M."/>
            <person name="Daum C."/>
            <person name="Ng V."/>
            <person name="Clum A."/>
            <person name="Steindorff A."/>
            <person name="Ohm R.A."/>
            <person name="Martin F."/>
            <person name="Silar P."/>
            <person name="Natvig D.O."/>
            <person name="Lalanne C."/>
            <person name="Gautier V."/>
            <person name="Ament-Velasquez S.L."/>
            <person name="Kruys A."/>
            <person name="Hutchinson M.I."/>
            <person name="Powell A.J."/>
            <person name="Barry K."/>
            <person name="Miller A.N."/>
            <person name="Grigoriev I.V."/>
            <person name="Debuchy R."/>
            <person name="Gladieux P."/>
            <person name="Hiltunen Thoren M."/>
            <person name="Johannesson H."/>
        </authorList>
    </citation>
    <scope>NUCLEOTIDE SEQUENCE</scope>
    <source>
        <strain evidence="4">CBS 757.83</strain>
    </source>
</reference>
<proteinExistence type="predicted"/>
<organism evidence="4 5">
    <name type="scientific">Parathielavia hyrcaniae</name>
    <dbReference type="NCBI Taxonomy" id="113614"/>
    <lineage>
        <taxon>Eukaryota</taxon>
        <taxon>Fungi</taxon>
        <taxon>Dikarya</taxon>
        <taxon>Ascomycota</taxon>
        <taxon>Pezizomycotina</taxon>
        <taxon>Sordariomycetes</taxon>
        <taxon>Sordariomycetidae</taxon>
        <taxon>Sordariales</taxon>
        <taxon>Chaetomiaceae</taxon>
        <taxon>Parathielavia</taxon>
    </lineage>
</organism>
<keyword evidence="1" id="KW-0479">Metal-binding</keyword>
<evidence type="ECO:0000313" key="5">
    <source>
        <dbReference type="Proteomes" id="UP001305647"/>
    </source>
</evidence>
<dbReference type="InterPro" id="IPR002227">
    <property type="entry name" value="Tyrosinase_Cu-bd"/>
</dbReference>
<evidence type="ECO:0000256" key="2">
    <source>
        <dbReference type="ARBA" id="ARBA00023002"/>
    </source>
</evidence>
<dbReference type="Gene3D" id="1.10.1280.10">
    <property type="entry name" value="Di-copper center containing domain from catechol oxidase"/>
    <property type="match status" value="1"/>
</dbReference>
<dbReference type="AlphaFoldDB" id="A0AAN6PWC4"/>
<evidence type="ECO:0000256" key="1">
    <source>
        <dbReference type="ARBA" id="ARBA00022723"/>
    </source>
</evidence>
<gene>
    <name evidence="4" type="ORF">N658DRAFT_453915</name>
</gene>
<name>A0AAN6PWC4_9PEZI</name>
<dbReference type="PROSITE" id="PS00498">
    <property type="entry name" value="TYROSINASE_2"/>
    <property type="match status" value="1"/>
</dbReference>
<evidence type="ECO:0000313" key="4">
    <source>
        <dbReference type="EMBL" id="KAK4099174.1"/>
    </source>
</evidence>
<dbReference type="PRINTS" id="PR00092">
    <property type="entry name" value="TYROSINASE"/>
</dbReference>
<feature type="domain" description="Tyrosinase copper-binding" evidence="3">
    <location>
        <begin position="304"/>
        <end position="315"/>
    </location>
</feature>
<reference evidence="4" key="2">
    <citation type="submission" date="2023-05" db="EMBL/GenBank/DDBJ databases">
        <authorList>
            <consortium name="Lawrence Berkeley National Laboratory"/>
            <person name="Steindorff A."/>
            <person name="Hensen N."/>
            <person name="Bonometti L."/>
            <person name="Westerberg I."/>
            <person name="Brannstrom I.O."/>
            <person name="Guillou S."/>
            <person name="Cros-Aarteil S."/>
            <person name="Calhoun S."/>
            <person name="Haridas S."/>
            <person name="Kuo A."/>
            <person name="Mondo S."/>
            <person name="Pangilinan J."/>
            <person name="Riley R."/>
            <person name="Labutti K."/>
            <person name="Andreopoulos B."/>
            <person name="Lipzen A."/>
            <person name="Chen C."/>
            <person name="Yanf M."/>
            <person name="Daum C."/>
            <person name="Ng V."/>
            <person name="Clum A."/>
            <person name="Ohm R."/>
            <person name="Martin F."/>
            <person name="Silar P."/>
            <person name="Natvig D."/>
            <person name="Lalanne C."/>
            <person name="Gautier V."/>
            <person name="Ament-Velasquez S.L."/>
            <person name="Kruys A."/>
            <person name="Hutchinson M.I."/>
            <person name="Powell A.J."/>
            <person name="Barry K."/>
            <person name="Miller A.N."/>
            <person name="Grigoriev I.V."/>
            <person name="Debuchy R."/>
            <person name="Gladieux P."/>
            <person name="Thoren M.H."/>
            <person name="Johannesson H."/>
        </authorList>
    </citation>
    <scope>NUCLEOTIDE SEQUENCE</scope>
    <source>
        <strain evidence="4">CBS 757.83</strain>
    </source>
</reference>